<keyword evidence="2" id="KW-0472">Membrane</keyword>
<evidence type="ECO:0000256" key="1">
    <source>
        <dbReference type="SAM" id="MobiDB-lite"/>
    </source>
</evidence>
<keyword evidence="2" id="KW-1133">Transmembrane helix</keyword>
<proteinExistence type="predicted"/>
<evidence type="ECO:0000313" key="4">
    <source>
        <dbReference type="Proteomes" id="UP001501204"/>
    </source>
</evidence>
<gene>
    <name evidence="3" type="ORF">GCM10009767_14770</name>
</gene>
<feature type="transmembrane region" description="Helical" evidence="2">
    <location>
        <begin position="33"/>
        <end position="53"/>
    </location>
</feature>
<feature type="region of interest" description="Disordered" evidence="1">
    <location>
        <begin position="84"/>
        <end position="112"/>
    </location>
</feature>
<feature type="transmembrane region" description="Helical" evidence="2">
    <location>
        <begin position="59"/>
        <end position="79"/>
    </location>
</feature>
<dbReference type="EMBL" id="BAAAOA010000015">
    <property type="protein sequence ID" value="GAA1756459.1"/>
    <property type="molecule type" value="Genomic_DNA"/>
</dbReference>
<evidence type="ECO:0000256" key="2">
    <source>
        <dbReference type="SAM" id="Phobius"/>
    </source>
</evidence>
<sequence length="173" mass="17972">MRGQTRGLTGCEDAVTGNVERGEGRVLTVRDRLLLGLWLLPVALGLVVGLRVGDDDGSVMLFVTGLVAALYVAVLVSTVHSARRRRAEPAAEPEPPETAAEPDTDQGAPVAGGERGRALAASRVLPPALAVSAAVYVVAEGGWTFVVVAVQLVSVITMAAYVHERGAEPKPVT</sequence>
<reference evidence="3 4" key="1">
    <citation type="journal article" date="2019" name="Int. J. Syst. Evol. Microbiol.">
        <title>The Global Catalogue of Microorganisms (GCM) 10K type strain sequencing project: providing services to taxonomists for standard genome sequencing and annotation.</title>
        <authorList>
            <consortium name="The Broad Institute Genomics Platform"/>
            <consortium name="The Broad Institute Genome Sequencing Center for Infectious Disease"/>
            <person name="Wu L."/>
            <person name="Ma J."/>
        </authorList>
    </citation>
    <scope>NUCLEOTIDE SEQUENCE [LARGE SCALE GENOMIC DNA]</scope>
    <source>
        <strain evidence="3 4">JCM 14735</strain>
    </source>
</reference>
<feature type="transmembrane region" description="Helical" evidence="2">
    <location>
        <begin position="145"/>
        <end position="162"/>
    </location>
</feature>
<name>A0ABN2KIE7_9MICC</name>
<protein>
    <submittedName>
        <fullName evidence="3">Uncharacterized protein</fullName>
    </submittedName>
</protein>
<keyword evidence="2" id="KW-0812">Transmembrane</keyword>
<comment type="caution">
    <text evidence="3">The sequence shown here is derived from an EMBL/GenBank/DDBJ whole genome shotgun (WGS) entry which is preliminary data.</text>
</comment>
<evidence type="ECO:0000313" key="3">
    <source>
        <dbReference type="EMBL" id="GAA1756459.1"/>
    </source>
</evidence>
<accession>A0ABN2KIE7</accession>
<keyword evidence="4" id="KW-1185">Reference proteome</keyword>
<organism evidence="3 4">
    <name type="scientific">Kocuria aegyptia</name>
    <dbReference type="NCBI Taxonomy" id="330943"/>
    <lineage>
        <taxon>Bacteria</taxon>
        <taxon>Bacillati</taxon>
        <taxon>Actinomycetota</taxon>
        <taxon>Actinomycetes</taxon>
        <taxon>Micrococcales</taxon>
        <taxon>Micrococcaceae</taxon>
        <taxon>Kocuria</taxon>
    </lineage>
</organism>
<dbReference type="Proteomes" id="UP001501204">
    <property type="component" value="Unassembled WGS sequence"/>
</dbReference>